<keyword evidence="2" id="KW-1003">Cell membrane</keyword>
<evidence type="ECO:0000256" key="10">
    <source>
        <dbReference type="SAM" id="SignalP"/>
    </source>
</evidence>
<dbReference type="eggNOG" id="ENOG502RZ81">
    <property type="taxonomic scope" value="Eukaryota"/>
</dbReference>
<accession>W9RTP7</accession>
<dbReference type="FunFam" id="2.60.40.420:FF:000010">
    <property type="entry name" value="Early nodulin-like protein 1"/>
    <property type="match status" value="1"/>
</dbReference>
<keyword evidence="13" id="KW-1185">Reference proteome</keyword>
<keyword evidence="5" id="KW-0472">Membrane</keyword>
<protein>
    <recommendedName>
        <fullName evidence="11">Phytocyanin domain-containing protein</fullName>
    </recommendedName>
</protein>
<dbReference type="PROSITE" id="PS51257">
    <property type="entry name" value="PROKAR_LIPOPROTEIN"/>
    <property type="match status" value="1"/>
</dbReference>
<evidence type="ECO:0000256" key="8">
    <source>
        <dbReference type="ARBA" id="ARBA00023288"/>
    </source>
</evidence>
<keyword evidence="8" id="KW-0449">Lipoprotein</keyword>
<dbReference type="Gene3D" id="2.60.40.420">
    <property type="entry name" value="Cupredoxins - blue copper proteins"/>
    <property type="match status" value="1"/>
</dbReference>
<sequence>MAFQRFLLLVSVLLLFSCFLSSSQAYKFNVGGSDGWVLNPSENFNHWAERNRFQANDTLYFKYKKGTDSVLVVNKDDYNNCNTKNPIQKLEDGDSVFKFDRSGPFFFISGKYGSCQKGQKLIVVVLAVRPKPNTPPAAGAHPPFTIKLSVSVVVEHSNYSSGSSSDRFFGDNSVAVVQFSGHVTGFSSVGIIALAIVEFSHGITGASSVGIFAIAVFKFSDRITGASSVGIFAIAVFKFSDRITGASSVAIFAIAVFKFSDRITGASSVAIFAIAIHQFSGQLAGVISSRAVSDNRDASSGFITLSDDTVDRAADSDTDRR</sequence>
<name>W9RTP7_9ROSA</name>
<dbReference type="PANTHER" id="PTHR33021">
    <property type="entry name" value="BLUE COPPER PROTEIN"/>
    <property type="match status" value="1"/>
</dbReference>
<feature type="chain" id="PRO_5004932771" description="Phytocyanin domain-containing protein" evidence="10">
    <location>
        <begin position="26"/>
        <end position="321"/>
    </location>
</feature>
<dbReference type="SUPFAM" id="SSF49503">
    <property type="entry name" value="Cupredoxins"/>
    <property type="match status" value="1"/>
</dbReference>
<gene>
    <name evidence="12" type="ORF">L484_009602</name>
</gene>
<dbReference type="PANTHER" id="PTHR33021:SF509">
    <property type="entry name" value="PHYTOCYANIN DOMAIN-CONTAINING PROTEIN"/>
    <property type="match status" value="1"/>
</dbReference>
<keyword evidence="3" id="KW-0336">GPI-anchor</keyword>
<evidence type="ECO:0000256" key="4">
    <source>
        <dbReference type="ARBA" id="ARBA00022729"/>
    </source>
</evidence>
<evidence type="ECO:0000256" key="2">
    <source>
        <dbReference type="ARBA" id="ARBA00022475"/>
    </source>
</evidence>
<dbReference type="AlphaFoldDB" id="W9RTP7"/>
<evidence type="ECO:0000256" key="9">
    <source>
        <dbReference type="ARBA" id="ARBA00035011"/>
    </source>
</evidence>
<dbReference type="PROSITE" id="PS51485">
    <property type="entry name" value="PHYTOCYANIN"/>
    <property type="match status" value="1"/>
</dbReference>
<reference evidence="13" key="1">
    <citation type="submission" date="2013-01" db="EMBL/GenBank/DDBJ databases">
        <title>Draft Genome Sequence of a Mulberry Tree, Morus notabilis C.K. Schneid.</title>
        <authorList>
            <person name="He N."/>
            <person name="Zhao S."/>
        </authorList>
    </citation>
    <scope>NUCLEOTIDE SEQUENCE</scope>
</reference>
<dbReference type="InterPro" id="IPR041846">
    <property type="entry name" value="ENL_dom"/>
</dbReference>
<evidence type="ECO:0000313" key="12">
    <source>
        <dbReference type="EMBL" id="EXC08459.1"/>
    </source>
</evidence>
<dbReference type="GO" id="GO:0009055">
    <property type="term" value="F:electron transfer activity"/>
    <property type="evidence" value="ECO:0007669"/>
    <property type="project" value="InterPro"/>
</dbReference>
<evidence type="ECO:0000256" key="3">
    <source>
        <dbReference type="ARBA" id="ARBA00022622"/>
    </source>
</evidence>
<organism evidence="12 13">
    <name type="scientific">Morus notabilis</name>
    <dbReference type="NCBI Taxonomy" id="981085"/>
    <lineage>
        <taxon>Eukaryota</taxon>
        <taxon>Viridiplantae</taxon>
        <taxon>Streptophyta</taxon>
        <taxon>Embryophyta</taxon>
        <taxon>Tracheophyta</taxon>
        <taxon>Spermatophyta</taxon>
        <taxon>Magnoliopsida</taxon>
        <taxon>eudicotyledons</taxon>
        <taxon>Gunneridae</taxon>
        <taxon>Pentapetalae</taxon>
        <taxon>rosids</taxon>
        <taxon>fabids</taxon>
        <taxon>Rosales</taxon>
        <taxon>Moraceae</taxon>
        <taxon>Moreae</taxon>
        <taxon>Morus</taxon>
    </lineage>
</organism>
<dbReference type="InterPro" id="IPR039391">
    <property type="entry name" value="Phytocyanin-like"/>
</dbReference>
<evidence type="ECO:0000259" key="11">
    <source>
        <dbReference type="PROSITE" id="PS51485"/>
    </source>
</evidence>
<dbReference type="InterPro" id="IPR008972">
    <property type="entry name" value="Cupredoxin"/>
</dbReference>
<dbReference type="Proteomes" id="UP000030645">
    <property type="component" value="Unassembled WGS sequence"/>
</dbReference>
<keyword evidence="4 10" id="KW-0732">Signal</keyword>
<keyword evidence="7" id="KW-0325">Glycoprotein</keyword>
<dbReference type="Pfam" id="PF02298">
    <property type="entry name" value="Cu_bind_like"/>
    <property type="match status" value="1"/>
</dbReference>
<dbReference type="InterPro" id="IPR003245">
    <property type="entry name" value="Phytocyanin_dom"/>
</dbReference>
<proteinExistence type="inferred from homology"/>
<evidence type="ECO:0000256" key="6">
    <source>
        <dbReference type="ARBA" id="ARBA00023157"/>
    </source>
</evidence>
<evidence type="ECO:0000313" key="13">
    <source>
        <dbReference type="Proteomes" id="UP000030645"/>
    </source>
</evidence>
<keyword evidence="6" id="KW-1015">Disulfide bond</keyword>
<evidence type="ECO:0000256" key="5">
    <source>
        <dbReference type="ARBA" id="ARBA00023136"/>
    </source>
</evidence>
<comment type="subcellular location">
    <subcellularLocation>
        <location evidence="1">Cell membrane</location>
        <topology evidence="1">Lipid-anchor</topology>
        <topology evidence="1">GPI-anchor</topology>
    </subcellularLocation>
</comment>
<comment type="similarity">
    <text evidence="9">Belongs to the early nodulin-like (ENODL) family.</text>
</comment>
<dbReference type="STRING" id="981085.W9RTP7"/>
<dbReference type="EMBL" id="KE345599">
    <property type="protein sequence ID" value="EXC08459.1"/>
    <property type="molecule type" value="Genomic_DNA"/>
</dbReference>
<dbReference type="GO" id="GO:0005886">
    <property type="term" value="C:plasma membrane"/>
    <property type="evidence" value="ECO:0007669"/>
    <property type="project" value="UniProtKB-SubCell"/>
</dbReference>
<dbReference type="CDD" id="cd11019">
    <property type="entry name" value="OsENODL1_like"/>
    <property type="match status" value="1"/>
</dbReference>
<feature type="signal peptide" evidence="10">
    <location>
        <begin position="1"/>
        <end position="25"/>
    </location>
</feature>
<evidence type="ECO:0000256" key="1">
    <source>
        <dbReference type="ARBA" id="ARBA00004609"/>
    </source>
</evidence>
<feature type="domain" description="Phytocyanin" evidence="11">
    <location>
        <begin position="26"/>
        <end position="127"/>
    </location>
</feature>
<dbReference type="GO" id="GO:0098552">
    <property type="term" value="C:side of membrane"/>
    <property type="evidence" value="ECO:0007669"/>
    <property type="project" value="UniProtKB-KW"/>
</dbReference>
<evidence type="ECO:0000256" key="7">
    <source>
        <dbReference type="ARBA" id="ARBA00023180"/>
    </source>
</evidence>